<evidence type="ECO:0000313" key="7">
    <source>
        <dbReference type="EMBL" id="MFC3884238.1"/>
    </source>
</evidence>
<feature type="transmembrane region" description="Helical" evidence="6">
    <location>
        <begin position="123"/>
        <end position="142"/>
    </location>
</feature>
<evidence type="ECO:0000256" key="1">
    <source>
        <dbReference type="ARBA" id="ARBA00004651"/>
    </source>
</evidence>
<name>A0ABV8B1S4_9BACI</name>
<dbReference type="RefSeq" id="WP_377915497.1">
    <property type="nucleotide sequence ID" value="NZ_JBHRZT010000052.1"/>
</dbReference>
<sequence>MGNLQIFGFQALWSPLFLIFVVGLIALYFNVIGYLRSYFKNSAPVETKTKIFFVTSMVLLYVVKGSPIDLLSHIMFSAHMTQMAVLYLVITPLMILGLPDWLLRYVIDNNVIKPIFSFFTKPLIALLVFNGVFSLYHVPLIFDVMKTNTFFHSLATIVIFIASFFMWWPLLNQFPEHQTLTPIKKVGYIFGDGILLTPACALIIFAKAPLYATYTDPQAWVNALALCVSPDMLSNLGLIGPEMFNMLPLVEDQQLGGIVMKVIQELVYGTMLAYIFFQWAKQEREKDDMELQRNEISPRLKV</sequence>
<keyword evidence="3 6" id="KW-0812">Transmembrane</keyword>
<feature type="transmembrane region" description="Helical" evidence="6">
    <location>
        <begin position="219"/>
        <end position="238"/>
    </location>
</feature>
<feature type="transmembrane region" description="Helical" evidence="6">
    <location>
        <begin position="188"/>
        <end position="207"/>
    </location>
</feature>
<dbReference type="Pfam" id="PF09678">
    <property type="entry name" value="Caa3_CtaG"/>
    <property type="match status" value="1"/>
</dbReference>
<reference evidence="8" key="1">
    <citation type="journal article" date="2019" name="Int. J. Syst. Evol. Microbiol.">
        <title>The Global Catalogue of Microorganisms (GCM) 10K type strain sequencing project: providing services to taxonomists for standard genome sequencing and annotation.</title>
        <authorList>
            <consortium name="The Broad Institute Genomics Platform"/>
            <consortium name="The Broad Institute Genome Sequencing Center for Infectious Disease"/>
            <person name="Wu L."/>
            <person name="Ma J."/>
        </authorList>
    </citation>
    <scope>NUCLEOTIDE SEQUENCE [LARGE SCALE GENOMIC DNA]</scope>
    <source>
        <strain evidence="8">CCUG 61889</strain>
    </source>
</reference>
<dbReference type="InterPro" id="IPR014108">
    <property type="entry name" value="Caa3-assmbl_CtaG"/>
</dbReference>
<dbReference type="InterPro" id="IPR019108">
    <property type="entry name" value="Caa3_assmbl_CtaG-rel"/>
</dbReference>
<dbReference type="EMBL" id="JBHRZT010000052">
    <property type="protein sequence ID" value="MFC3884238.1"/>
    <property type="molecule type" value="Genomic_DNA"/>
</dbReference>
<keyword evidence="8" id="KW-1185">Reference proteome</keyword>
<evidence type="ECO:0000256" key="2">
    <source>
        <dbReference type="ARBA" id="ARBA00022475"/>
    </source>
</evidence>
<feature type="transmembrane region" description="Helical" evidence="6">
    <location>
        <begin position="84"/>
        <end position="103"/>
    </location>
</feature>
<proteinExistence type="predicted"/>
<feature type="transmembrane region" description="Helical" evidence="6">
    <location>
        <begin position="258"/>
        <end position="277"/>
    </location>
</feature>
<comment type="caution">
    <text evidence="7">The sequence shown here is derived from an EMBL/GenBank/DDBJ whole genome shotgun (WGS) entry which is preliminary data.</text>
</comment>
<keyword evidence="5 6" id="KW-0472">Membrane</keyword>
<evidence type="ECO:0000256" key="6">
    <source>
        <dbReference type="SAM" id="Phobius"/>
    </source>
</evidence>
<organism evidence="7 8">
    <name type="scientific">Bacillus songklensis</name>
    <dbReference type="NCBI Taxonomy" id="1069116"/>
    <lineage>
        <taxon>Bacteria</taxon>
        <taxon>Bacillati</taxon>
        <taxon>Bacillota</taxon>
        <taxon>Bacilli</taxon>
        <taxon>Bacillales</taxon>
        <taxon>Bacillaceae</taxon>
        <taxon>Bacillus</taxon>
    </lineage>
</organism>
<keyword evidence="4 6" id="KW-1133">Transmembrane helix</keyword>
<gene>
    <name evidence="7" type="primary">ctaG</name>
    <name evidence="7" type="ORF">ACFOU2_12350</name>
</gene>
<accession>A0ABV8B1S4</accession>
<feature type="transmembrane region" description="Helical" evidence="6">
    <location>
        <begin position="12"/>
        <end position="31"/>
    </location>
</feature>
<comment type="subcellular location">
    <subcellularLocation>
        <location evidence="1">Cell membrane</location>
        <topology evidence="1">Multi-pass membrane protein</topology>
    </subcellularLocation>
</comment>
<evidence type="ECO:0000256" key="5">
    <source>
        <dbReference type="ARBA" id="ARBA00023136"/>
    </source>
</evidence>
<evidence type="ECO:0000313" key="8">
    <source>
        <dbReference type="Proteomes" id="UP001595752"/>
    </source>
</evidence>
<keyword evidence="2" id="KW-1003">Cell membrane</keyword>
<feature type="transmembrane region" description="Helical" evidence="6">
    <location>
        <begin position="149"/>
        <end position="168"/>
    </location>
</feature>
<dbReference type="Proteomes" id="UP001595752">
    <property type="component" value="Unassembled WGS sequence"/>
</dbReference>
<evidence type="ECO:0000256" key="3">
    <source>
        <dbReference type="ARBA" id="ARBA00022692"/>
    </source>
</evidence>
<dbReference type="NCBIfam" id="TIGR02737">
    <property type="entry name" value="caa3_CtaG"/>
    <property type="match status" value="1"/>
</dbReference>
<protein>
    <submittedName>
        <fullName evidence="7">Cytochrome c oxidase assembly factor CtaG</fullName>
    </submittedName>
</protein>
<evidence type="ECO:0000256" key="4">
    <source>
        <dbReference type="ARBA" id="ARBA00022989"/>
    </source>
</evidence>